<dbReference type="InterPro" id="IPR000742">
    <property type="entry name" value="EGF"/>
</dbReference>
<feature type="compositionally biased region" description="Polar residues" evidence="8">
    <location>
        <begin position="853"/>
        <end position="866"/>
    </location>
</feature>
<dbReference type="OrthoDB" id="6275838at2759"/>
<evidence type="ECO:0000313" key="12">
    <source>
        <dbReference type="Proteomes" id="UP000504606"/>
    </source>
</evidence>
<sequence>MHKAPPEATFRGTEYLSYDLSRTGGEPIVSTQDTVSLSFKTRSPNGLLFYTGEGADYLNLALKDGGVILSMNLSNGRVELSVKPNRVRFDDNAWHTVVVHRRVQVISTVTTFCHVTMNVDGVYTDRSHTAGSVTILASSRVFVGGSDDTAALPGSRQDSNFVGCLRKVEFSADSMRLSLIEMARTGQKLISVVGRLDFQCQEVGAGEPVTFTTPESFLAQYVSSMRSCLISVTRTLALFFPSDVAELGRATVRSDQTADRLDLVLSGGRVRATVRLGDREKALVSGEGLNDDQWHTVRFSRRGENFRLQVDEETPSLGSTAFVRNGILEWRTLHIGGWLHPEEEMQMTSTVANFAGSMQQFTFNGMQYLELARAQVSSARGGGPGSPTAGTPTAASGAAHITVTATIGKRDSQLVHHPVHFKSKHTFVGLPTLKAYSVTNIYFQFKTRQASGILLYNGGRDHDFLAVELISGHVHFIFDLGDGPVRLHDNAHSALNDNRWHSVTISRPGPHEHTLLVDDGFSSVTSKGKNENLDLDGLLYVGGLPEEMFSRLPRQVTAHQGFEGCLASLDLNGESPNLVADAAIPSQQVSEGCTGQSTRCSQNVCANRGVCVQQWNSYACDCDLTSYTGPSCSEESLSYEFGPGRGLITYAFPEERRPEMKSDVIALGFITTKEDAILLRVDSATSQDYMELEIVEGNMFMVYNMGTSDHPIGDISVRVNDNQYHVVRFTRSGANSTIQIDDYNVQTQHPPGHQLSVFNSQSKIQVGGRWSANKKKVERAFSGVISGLVFNGIRVLDLASSKDRRTLVRGEVLVRVCPCQTRLASGVMTRSSRLLPPQPLKSLAGRKHEPPQRMQQTSPSASTAQGSDDLVFSGAGSGCNADDEDECTPVIDPGGSDDLITPVFVPPTRSPAGAGRPGAAGGKASHPAGGAAGKPACDDEDCFVGSGSGENTVTEPDSNVSSTAGKGSSTPSSAIVTSEADPGTTYAGAGTSEVPFVGTFTPGSAGPGLGPGQVFTTTVGGTTGQAAPGSSAQDFGVSSVDTLPPTSTISETTSTSGSTPSSTSTQGTTRSTTTSTTTTTTTTTEYPRLPPTIIPRPPPTPRKPGHGRDRDNNRITSEASENAALIIGVIAGSLIAIILIVLIILKVKSRGDGAYKVDESLGYAGPGHSPHAALLAGQQASPPPAPHGLHPHNGSARQQVPGPGLQAGLQAGPVSQPRKKQGVKEWYV</sequence>
<comment type="caution">
    <text evidence="7">Lacks conserved residue(s) required for the propagation of feature annotation.</text>
</comment>
<dbReference type="InterPro" id="IPR013320">
    <property type="entry name" value="ConA-like_dom_sf"/>
</dbReference>
<evidence type="ECO:0000256" key="8">
    <source>
        <dbReference type="SAM" id="MobiDB-lite"/>
    </source>
</evidence>
<dbReference type="Pfam" id="PF01034">
    <property type="entry name" value="Syndecan"/>
    <property type="match status" value="1"/>
</dbReference>
<dbReference type="InterPro" id="IPR027789">
    <property type="entry name" value="Syndecan/Neurexin_dom"/>
</dbReference>
<dbReference type="CDD" id="cd00054">
    <property type="entry name" value="EGF_CA"/>
    <property type="match status" value="1"/>
</dbReference>
<dbReference type="Gene3D" id="2.10.25.10">
    <property type="entry name" value="Laminin"/>
    <property type="match status" value="1"/>
</dbReference>
<name>A0A9C6WSA4_FRAOC</name>
<dbReference type="PANTHER" id="PTHR15036:SF89">
    <property type="entry name" value="NEUREXIN 1, ISOFORM F"/>
    <property type="match status" value="1"/>
</dbReference>
<evidence type="ECO:0000256" key="7">
    <source>
        <dbReference type="PROSITE-ProRule" id="PRU00076"/>
    </source>
</evidence>
<dbReference type="KEGG" id="foc:113211552"/>
<dbReference type="SMART" id="SM00282">
    <property type="entry name" value="LamG"/>
    <property type="match status" value="4"/>
</dbReference>
<organism evidence="12 13">
    <name type="scientific">Frankliniella occidentalis</name>
    <name type="common">Western flower thrips</name>
    <name type="synonym">Euthrips occidentalis</name>
    <dbReference type="NCBI Taxonomy" id="133901"/>
    <lineage>
        <taxon>Eukaryota</taxon>
        <taxon>Metazoa</taxon>
        <taxon>Ecdysozoa</taxon>
        <taxon>Arthropoda</taxon>
        <taxon>Hexapoda</taxon>
        <taxon>Insecta</taxon>
        <taxon>Pterygota</taxon>
        <taxon>Neoptera</taxon>
        <taxon>Paraneoptera</taxon>
        <taxon>Thysanoptera</taxon>
        <taxon>Terebrantia</taxon>
        <taxon>Thripoidea</taxon>
        <taxon>Thripidae</taxon>
        <taxon>Frankliniella</taxon>
    </lineage>
</organism>
<dbReference type="PANTHER" id="PTHR15036">
    <property type="entry name" value="PIKACHURIN-LIKE PROTEIN"/>
    <property type="match status" value="1"/>
</dbReference>
<feature type="region of interest" description="Disordered" evidence="8">
    <location>
        <begin position="828"/>
        <end position="935"/>
    </location>
</feature>
<evidence type="ECO:0000259" key="11">
    <source>
        <dbReference type="PROSITE" id="PS50026"/>
    </source>
</evidence>
<evidence type="ECO:0000256" key="2">
    <source>
        <dbReference type="ARBA" id="ARBA00022536"/>
    </source>
</evidence>
<dbReference type="PROSITE" id="PS50026">
    <property type="entry name" value="EGF_3"/>
    <property type="match status" value="1"/>
</dbReference>
<feature type="domain" description="EGF-like" evidence="11">
    <location>
        <begin position="596"/>
        <end position="633"/>
    </location>
</feature>
<dbReference type="PROSITE" id="PS50025">
    <property type="entry name" value="LAM_G_DOMAIN"/>
    <property type="match status" value="4"/>
</dbReference>
<feature type="region of interest" description="Disordered" evidence="8">
    <location>
        <begin position="377"/>
        <end position="397"/>
    </location>
</feature>
<dbReference type="InterPro" id="IPR050372">
    <property type="entry name" value="Neurexin-related_CASP"/>
</dbReference>
<keyword evidence="6" id="KW-1015">Disulfide bond</keyword>
<keyword evidence="12" id="KW-1185">Reference proteome</keyword>
<comment type="subcellular location">
    <subcellularLocation>
        <location evidence="1">Membrane</location>
        <topology evidence="1">Single-pass type I membrane protein</topology>
    </subcellularLocation>
</comment>
<evidence type="ECO:0000259" key="10">
    <source>
        <dbReference type="PROSITE" id="PS50025"/>
    </source>
</evidence>
<proteinExistence type="predicted"/>
<feature type="compositionally biased region" description="Polar residues" evidence="8">
    <location>
        <begin position="949"/>
        <end position="976"/>
    </location>
</feature>
<protein>
    <submittedName>
        <fullName evidence="13">Neurexin-3-like</fullName>
    </submittedName>
</protein>
<dbReference type="Pfam" id="PF02210">
    <property type="entry name" value="Laminin_G_2"/>
    <property type="match status" value="4"/>
</dbReference>
<dbReference type="CDD" id="cd00110">
    <property type="entry name" value="LamG"/>
    <property type="match status" value="4"/>
</dbReference>
<keyword evidence="2 7" id="KW-0245">EGF-like domain</keyword>
<accession>A0A9C6WSA4</accession>
<feature type="domain" description="Laminin G" evidence="10">
    <location>
        <begin position="5"/>
        <end position="200"/>
    </location>
</feature>
<feature type="compositionally biased region" description="Low complexity" evidence="8">
    <location>
        <begin position="1042"/>
        <end position="1087"/>
    </location>
</feature>
<feature type="domain" description="Laminin G" evidence="10">
    <location>
        <begin position="417"/>
        <end position="593"/>
    </location>
</feature>
<keyword evidence="3 9" id="KW-0812">Transmembrane</keyword>
<feature type="domain" description="Laminin G" evidence="10">
    <location>
        <begin position="637"/>
        <end position="817"/>
    </location>
</feature>
<feature type="region of interest" description="Disordered" evidence="8">
    <location>
        <begin position="947"/>
        <end position="1113"/>
    </location>
</feature>
<keyword evidence="4 9" id="KW-1133">Transmembrane helix</keyword>
<dbReference type="Gene3D" id="2.60.120.200">
    <property type="match status" value="4"/>
</dbReference>
<evidence type="ECO:0000256" key="6">
    <source>
        <dbReference type="ARBA" id="ARBA00023157"/>
    </source>
</evidence>
<keyword evidence="5 9" id="KW-0472">Membrane</keyword>
<feature type="compositionally biased region" description="Pro residues" evidence="8">
    <location>
        <begin position="1088"/>
        <end position="1102"/>
    </location>
</feature>
<feature type="compositionally biased region" description="Low complexity" evidence="8">
    <location>
        <begin position="386"/>
        <end position="397"/>
    </location>
</feature>
<dbReference type="SUPFAM" id="SSF49899">
    <property type="entry name" value="Concanavalin A-like lectins/glucanases"/>
    <property type="match status" value="4"/>
</dbReference>
<dbReference type="GO" id="GO:0016020">
    <property type="term" value="C:membrane"/>
    <property type="evidence" value="ECO:0007669"/>
    <property type="project" value="UniProtKB-SubCell"/>
</dbReference>
<dbReference type="InterPro" id="IPR001791">
    <property type="entry name" value="Laminin_G"/>
</dbReference>
<gene>
    <name evidence="13" type="primary">LOC113211552</name>
</gene>
<dbReference type="AlphaFoldDB" id="A0A9C6WSA4"/>
<feature type="compositionally biased region" description="Low complexity" evidence="8">
    <location>
        <begin position="1012"/>
        <end position="1029"/>
    </location>
</feature>
<reference evidence="13" key="1">
    <citation type="submission" date="2025-08" db="UniProtKB">
        <authorList>
            <consortium name="RefSeq"/>
        </authorList>
    </citation>
    <scope>IDENTIFICATION</scope>
    <source>
        <tissue evidence="13">Whole organism</tissue>
    </source>
</reference>
<feature type="domain" description="Laminin G" evidence="10">
    <location>
        <begin position="208"/>
        <end position="386"/>
    </location>
</feature>
<evidence type="ECO:0000256" key="1">
    <source>
        <dbReference type="ARBA" id="ARBA00004479"/>
    </source>
</evidence>
<evidence type="ECO:0000256" key="4">
    <source>
        <dbReference type="ARBA" id="ARBA00022989"/>
    </source>
</evidence>
<evidence type="ECO:0000313" key="13">
    <source>
        <dbReference type="RefSeq" id="XP_052119971.1"/>
    </source>
</evidence>
<evidence type="ECO:0000256" key="3">
    <source>
        <dbReference type="ARBA" id="ARBA00022692"/>
    </source>
</evidence>
<dbReference type="GeneID" id="113211552"/>
<feature type="region of interest" description="Disordered" evidence="8">
    <location>
        <begin position="1169"/>
        <end position="1228"/>
    </location>
</feature>
<evidence type="ECO:0000256" key="5">
    <source>
        <dbReference type="ARBA" id="ARBA00023136"/>
    </source>
</evidence>
<evidence type="ECO:0000256" key="9">
    <source>
        <dbReference type="SAM" id="Phobius"/>
    </source>
</evidence>
<dbReference type="Proteomes" id="UP000504606">
    <property type="component" value="Unplaced"/>
</dbReference>
<dbReference type="RefSeq" id="XP_052119971.1">
    <property type="nucleotide sequence ID" value="XM_052264011.1"/>
</dbReference>
<dbReference type="FunFam" id="2.10.25.10:FF:000015">
    <property type="entry name" value="neurexin-1 isoform X1"/>
    <property type="match status" value="1"/>
</dbReference>
<feature type="transmembrane region" description="Helical" evidence="9">
    <location>
        <begin position="1123"/>
        <end position="1145"/>
    </location>
</feature>